<evidence type="ECO:0000313" key="1">
    <source>
        <dbReference type="EMBL" id="GEM77150.1"/>
    </source>
</evidence>
<dbReference type="Proteomes" id="UP000321922">
    <property type="component" value="Unassembled WGS sequence"/>
</dbReference>
<dbReference type="EMBL" id="BJXJ01000042">
    <property type="protein sequence ID" value="GEM77150.1"/>
    <property type="molecule type" value="Genomic_DNA"/>
</dbReference>
<organism evidence="1 2">
    <name type="scientific">Vibrio sagamiensis NBRC 104589</name>
    <dbReference type="NCBI Taxonomy" id="1219064"/>
    <lineage>
        <taxon>Bacteria</taxon>
        <taxon>Pseudomonadati</taxon>
        <taxon>Pseudomonadota</taxon>
        <taxon>Gammaproteobacteria</taxon>
        <taxon>Vibrionales</taxon>
        <taxon>Vibrionaceae</taxon>
        <taxon>Vibrio</taxon>
    </lineage>
</organism>
<proteinExistence type="predicted"/>
<gene>
    <name evidence="1" type="ORF">VSA01S_32620</name>
</gene>
<reference evidence="1 2" key="1">
    <citation type="submission" date="2019-07" db="EMBL/GenBank/DDBJ databases">
        <title>Whole genome shotgun sequence of Vibrio sagamiensis NBRC 104589.</title>
        <authorList>
            <person name="Hosoyama A."/>
            <person name="Uohara A."/>
            <person name="Ohji S."/>
            <person name="Ichikawa N."/>
        </authorList>
    </citation>
    <scope>NUCLEOTIDE SEQUENCE [LARGE SCALE GENOMIC DNA]</scope>
    <source>
        <strain evidence="1 2">NBRC 104589</strain>
    </source>
</reference>
<evidence type="ECO:0000313" key="2">
    <source>
        <dbReference type="Proteomes" id="UP000321922"/>
    </source>
</evidence>
<dbReference type="AlphaFoldDB" id="A0A511QIK7"/>
<name>A0A511QIK7_9VIBR</name>
<sequence>MLQFKKILLKFTVIMIINQSTIVYSSTNEQKKPQLEAQQPEILLAQAHKVEKDFESIDSSLALLDKNPGNISILKQIAAHQQALVAMVVGTMNSEFAIACALANAIESYNERLGAMMAWTEGGQPVIGAALQEMLDNILARGEDGFSNCELEDLFQLALLEMRNNPDAYPGFSDLLNDPQFVESMGHLLEFTGSGSHKYMGGLNGDPTKMKFDYDYIYQKLSNKGLPPAGSVAEKCFLAINSHGGIEKLKTGMNLDPYVTNGEGWAVGTTHWWGVGINETVGAEYLSPANTLVILSFAAQMGITPDQYLKVVSGNLSDMMDIIDIVEPDNLYSNIYDYLYAVDGEHWEKQDDGSFNYYPEVGIPASYLNSIFEDFPGRALTEEEVKELQNISDQIKMLQQTLKYWLSVIRDERLAITRNI</sequence>
<comment type="caution">
    <text evidence="1">The sequence shown here is derived from an EMBL/GenBank/DDBJ whole genome shotgun (WGS) entry which is preliminary data.</text>
</comment>
<protein>
    <submittedName>
        <fullName evidence="1">Uncharacterized protein</fullName>
    </submittedName>
</protein>
<keyword evidence="2" id="KW-1185">Reference proteome</keyword>
<accession>A0A511QIK7</accession>